<dbReference type="PANTHER" id="PTHR30055">
    <property type="entry name" value="HTH-TYPE TRANSCRIPTIONAL REGULATOR RUTR"/>
    <property type="match status" value="1"/>
</dbReference>
<keyword evidence="7" id="KW-1185">Reference proteome</keyword>
<evidence type="ECO:0000259" key="5">
    <source>
        <dbReference type="PROSITE" id="PS50977"/>
    </source>
</evidence>
<dbReference type="SUPFAM" id="SSF48498">
    <property type="entry name" value="Tetracyclin repressor-like, C-terminal domain"/>
    <property type="match status" value="1"/>
</dbReference>
<feature type="domain" description="HTH tetR-type" evidence="5">
    <location>
        <begin position="1"/>
        <end position="60"/>
    </location>
</feature>
<organism evidence="6 7">
    <name type="scientific">Micromonospora luteifusca</name>
    <dbReference type="NCBI Taxonomy" id="709860"/>
    <lineage>
        <taxon>Bacteria</taxon>
        <taxon>Bacillati</taxon>
        <taxon>Actinomycetota</taxon>
        <taxon>Actinomycetes</taxon>
        <taxon>Micromonosporales</taxon>
        <taxon>Micromonosporaceae</taxon>
        <taxon>Micromonospora</taxon>
    </lineage>
</organism>
<dbReference type="InterPro" id="IPR036271">
    <property type="entry name" value="Tet_transcr_reg_TetR-rel_C_sf"/>
</dbReference>
<evidence type="ECO:0000313" key="7">
    <source>
        <dbReference type="Proteomes" id="UP000764837"/>
    </source>
</evidence>
<dbReference type="PRINTS" id="PR00455">
    <property type="entry name" value="HTHTETR"/>
</dbReference>
<dbReference type="RefSeq" id="WP_204940332.1">
    <property type="nucleotide sequence ID" value="NZ_JAFBBP010000001.1"/>
</dbReference>
<dbReference type="Proteomes" id="UP000764837">
    <property type="component" value="Unassembled WGS sequence"/>
</dbReference>
<dbReference type="Pfam" id="PF21597">
    <property type="entry name" value="TetR_C_43"/>
    <property type="match status" value="1"/>
</dbReference>
<dbReference type="Gene3D" id="1.10.357.10">
    <property type="entry name" value="Tetracycline Repressor, domain 2"/>
    <property type="match status" value="1"/>
</dbReference>
<evidence type="ECO:0000313" key="6">
    <source>
        <dbReference type="EMBL" id="MBM7488875.1"/>
    </source>
</evidence>
<reference evidence="6 7" key="1">
    <citation type="submission" date="2021-01" db="EMBL/GenBank/DDBJ databases">
        <title>Sequencing the genomes of 1000 actinobacteria strains.</title>
        <authorList>
            <person name="Klenk H.-P."/>
        </authorList>
    </citation>
    <scope>NUCLEOTIDE SEQUENCE [LARGE SCALE GENOMIC DNA]</scope>
    <source>
        <strain evidence="6 7">DSM 100204</strain>
    </source>
</reference>
<proteinExistence type="predicted"/>
<name>A0ABS2LL31_9ACTN</name>
<dbReference type="Pfam" id="PF00440">
    <property type="entry name" value="TetR_N"/>
    <property type="match status" value="1"/>
</dbReference>
<dbReference type="InterPro" id="IPR001647">
    <property type="entry name" value="HTH_TetR"/>
</dbReference>
<protein>
    <submittedName>
        <fullName evidence="6">AcrR family transcriptional regulator</fullName>
    </submittedName>
</protein>
<keyword evidence="3" id="KW-0804">Transcription</keyword>
<dbReference type="InterPro" id="IPR050109">
    <property type="entry name" value="HTH-type_TetR-like_transc_reg"/>
</dbReference>
<gene>
    <name evidence="6" type="ORF">JOD64_000097</name>
</gene>
<keyword evidence="2 4" id="KW-0238">DNA-binding</keyword>
<evidence type="ECO:0000256" key="1">
    <source>
        <dbReference type="ARBA" id="ARBA00023015"/>
    </source>
</evidence>
<dbReference type="InterPro" id="IPR009057">
    <property type="entry name" value="Homeodomain-like_sf"/>
</dbReference>
<dbReference type="PROSITE" id="PS50977">
    <property type="entry name" value="HTH_TETR_2"/>
    <property type="match status" value="1"/>
</dbReference>
<dbReference type="InterPro" id="IPR049445">
    <property type="entry name" value="TetR_SbtR-like_C"/>
</dbReference>
<evidence type="ECO:0000256" key="3">
    <source>
        <dbReference type="ARBA" id="ARBA00023163"/>
    </source>
</evidence>
<evidence type="ECO:0000256" key="2">
    <source>
        <dbReference type="ARBA" id="ARBA00023125"/>
    </source>
</evidence>
<evidence type="ECO:0000256" key="4">
    <source>
        <dbReference type="PROSITE-ProRule" id="PRU00335"/>
    </source>
</evidence>
<feature type="DNA-binding region" description="H-T-H motif" evidence="4">
    <location>
        <begin position="23"/>
        <end position="42"/>
    </location>
</feature>
<comment type="caution">
    <text evidence="6">The sequence shown here is derived from an EMBL/GenBank/DDBJ whole genome shotgun (WGS) entry which is preliminary data.</text>
</comment>
<dbReference type="PANTHER" id="PTHR30055:SF234">
    <property type="entry name" value="HTH-TYPE TRANSCRIPTIONAL REGULATOR BETI"/>
    <property type="match status" value="1"/>
</dbReference>
<accession>A0ABS2LL31</accession>
<keyword evidence="1" id="KW-0805">Transcription regulation</keyword>
<sequence length="178" mass="18684">MRNRAKVLQAAIDAFATDGLSVPIHEIARRAGVGTGTVSRHFPTKESLYEAIVQSVAKRLIVRAEALRATRDPGTALFDFLASMAEEGANNRALADALAGTGFDIAAAAAKGDHDLNHVLADLLTAAQRAGAVRPDVDAADLKAFLVGCAVRERDGAAPTARDRMLTIVRDGLRTGGQ</sequence>
<dbReference type="SUPFAM" id="SSF46689">
    <property type="entry name" value="Homeodomain-like"/>
    <property type="match status" value="1"/>
</dbReference>
<dbReference type="EMBL" id="JAFBBP010000001">
    <property type="protein sequence ID" value="MBM7488875.1"/>
    <property type="molecule type" value="Genomic_DNA"/>
</dbReference>